<reference evidence="3" key="1">
    <citation type="submission" date="2025-08" db="UniProtKB">
        <authorList>
            <consortium name="Ensembl"/>
        </authorList>
    </citation>
    <scope>IDENTIFICATION</scope>
</reference>
<dbReference type="PANTHER" id="PTHR46599">
    <property type="entry name" value="PIGGYBAC TRANSPOSABLE ELEMENT-DERIVED PROTEIN 4"/>
    <property type="match status" value="1"/>
</dbReference>
<proteinExistence type="predicted"/>
<dbReference type="GeneTree" id="ENSGT00510000049866"/>
<dbReference type="InParanoid" id="A0A671WTA2"/>
<feature type="compositionally biased region" description="Low complexity" evidence="1">
    <location>
        <begin position="247"/>
        <end position="256"/>
    </location>
</feature>
<evidence type="ECO:0000313" key="4">
    <source>
        <dbReference type="Proteomes" id="UP000472265"/>
    </source>
</evidence>
<protein>
    <recommendedName>
        <fullName evidence="2">PiggyBac transposable element-derived protein domain-containing protein</fullName>
    </recommendedName>
</protein>
<sequence>MPNKPARYGIKIWVACDSKSSYAWKMQVYTGKPTAGGSEKNQGMRVVLDVTEGLTGGHKTVTCDNFFTSYELGQRLLERDVAMVGTVRRNKPELPLALLASKNRQVLSSKFAFTSTTTLVSYMAKKNKNVMLMSTLHTEAPDDDAAGRRKDGKPAIVLDYNSNKGGVDNLDKVIGTYSCRRMTARWPLVIFHNIIDVSSYNAFVLWREINPGWLPGKRNKRRLFLEQLGKALVTPLIQKRERLPRTAASASVVRAVQKNSAKCRDWPEEQEDEDKEEDEEEEEEAAEEEEEEEEQQQKRKTKQRKEQQQQQHQQQPMTMTTTTTTTSSAVSPPGTHNKRKRCQICPAKKDRKTQTVCSGCKTFICKGCTLPYCPTCAHFNLGADTSGGEARRRHV</sequence>
<feature type="compositionally biased region" description="Acidic residues" evidence="1">
    <location>
        <begin position="268"/>
        <end position="294"/>
    </location>
</feature>
<dbReference type="AlphaFoldDB" id="A0A671WTA2"/>
<feature type="compositionally biased region" description="Low complexity" evidence="1">
    <location>
        <begin position="308"/>
        <end position="326"/>
    </location>
</feature>
<dbReference type="InterPro" id="IPR029526">
    <property type="entry name" value="PGBD"/>
</dbReference>
<dbReference type="Ensembl" id="ENSSAUT00010044385.1">
    <property type="protein sequence ID" value="ENSSAUP00010042160.1"/>
    <property type="gene ID" value="ENSSAUG00010017721.1"/>
</dbReference>
<dbReference type="OMA" id="KILCHEC"/>
<accession>A0A671WTA2</accession>
<evidence type="ECO:0000313" key="3">
    <source>
        <dbReference type="Ensembl" id="ENSSAUP00010042160.1"/>
    </source>
</evidence>
<dbReference type="Proteomes" id="UP000472265">
    <property type="component" value="Unassembled WGS sequence"/>
</dbReference>
<feature type="domain" description="PiggyBac transposable element-derived protein" evidence="2">
    <location>
        <begin position="1"/>
        <end position="203"/>
    </location>
</feature>
<dbReference type="Pfam" id="PF13843">
    <property type="entry name" value="DDE_Tnp_1_7"/>
    <property type="match status" value="1"/>
</dbReference>
<evidence type="ECO:0000256" key="1">
    <source>
        <dbReference type="SAM" id="MobiDB-lite"/>
    </source>
</evidence>
<feature type="region of interest" description="Disordered" evidence="1">
    <location>
        <begin position="244"/>
        <end position="340"/>
    </location>
</feature>
<name>A0A671WTA2_SPAAU</name>
<keyword evidence="4" id="KW-1185">Reference proteome</keyword>
<evidence type="ECO:0000259" key="2">
    <source>
        <dbReference type="Pfam" id="PF13843"/>
    </source>
</evidence>
<dbReference type="PANTHER" id="PTHR46599:SF6">
    <property type="entry name" value="DUAL SPECIFICITY PHOSPHATASE 26"/>
    <property type="match status" value="1"/>
</dbReference>
<reference evidence="3" key="2">
    <citation type="submission" date="2025-09" db="UniProtKB">
        <authorList>
            <consortium name="Ensembl"/>
        </authorList>
    </citation>
    <scope>IDENTIFICATION</scope>
</reference>
<organism evidence="3 4">
    <name type="scientific">Sparus aurata</name>
    <name type="common">Gilthead sea bream</name>
    <dbReference type="NCBI Taxonomy" id="8175"/>
    <lineage>
        <taxon>Eukaryota</taxon>
        <taxon>Metazoa</taxon>
        <taxon>Chordata</taxon>
        <taxon>Craniata</taxon>
        <taxon>Vertebrata</taxon>
        <taxon>Euteleostomi</taxon>
        <taxon>Actinopterygii</taxon>
        <taxon>Neopterygii</taxon>
        <taxon>Teleostei</taxon>
        <taxon>Neoteleostei</taxon>
        <taxon>Acanthomorphata</taxon>
        <taxon>Eupercaria</taxon>
        <taxon>Spariformes</taxon>
        <taxon>Sparidae</taxon>
        <taxon>Sparus</taxon>
    </lineage>
</organism>